<dbReference type="AlphaFoldDB" id="A0A2N9GN27"/>
<evidence type="ECO:0000256" key="1">
    <source>
        <dbReference type="SAM" id="MobiDB-lite"/>
    </source>
</evidence>
<gene>
    <name evidence="2" type="ORF">FSB_LOCUS28526</name>
</gene>
<feature type="region of interest" description="Disordered" evidence="1">
    <location>
        <begin position="506"/>
        <end position="538"/>
    </location>
</feature>
<dbReference type="PANTHER" id="PTHR36005">
    <property type="entry name" value="DNA LIGASE-LIKE PROTEIN"/>
    <property type="match status" value="1"/>
</dbReference>
<feature type="compositionally biased region" description="Basic and acidic residues" evidence="1">
    <location>
        <begin position="102"/>
        <end position="111"/>
    </location>
</feature>
<feature type="compositionally biased region" description="Basic and acidic residues" evidence="1">
    <location>
        <begin position="166"/>
        <end position="178"/>
    </location>
</feature>
<feature type="compositionally biased region" description="Basic and acidic residues" evidence="1">
    <location>
        <begin position="123"/>
        <end position="150"/>
    </location>
</feature>
<evidence type="ECO:0008006" key="3">
    <source>
        <dbReference type="Google" id="ProtNLM"/>
    </source>
</evidence>
<feature type="compositionally biased region" description="Acidic residues" evidence="1">
    <location>
        <begin position="430"/>
        <end position="441"/>
    </location>
</feature>
<feature type="compositionally biased region" description="Polar residues" evidence="1">
    <location>
        <begin position="675"/>
        <end position="717"/>
    </location>
</feature>
<feature type="region of interest" description="Disordered" evidence="1">
    <location>
        <begin position="1"/>
        <end position="198"/>
    </location>
</feature>
<proteinExistence type="predicted"/>
<feature type="compositionally biased region" description="Low complexity" evidence="1">
    <location>
        <begin position="9"/>
        <end position="19"/>
    </location>
</feature>
<feature type="region of interest" description="Disordered" evidence="1">
    <location>
        <begin position="637"/>
        <end position="721"/>
    </location>
</feature>
<feature type="compositionally biased region" description="Basic residues" evidence="1">
    <location>
        <begin position="23"/>
        <end position="32"/>
    </location>
</feature>
<organism evidence="2">
    <name type="scientific">Fagus sylvatica</name>
    <name type="common">Beechnut</name>
    <dbReference type="NCBI Taxonomy" id="28930"/>
    <lineage>
        <taxon>Eukaryota</taxon>
        <taxon>Viridiplantae</taxon>
        <taxon>Streptophyta</taxon>
        <taxon>Embryophyta</taxon>
        <taxon>Tracheophyta</taxon>
        <taxon>Spermatophyta</taxon>
        <taxon>Magnoliopsida</taxon>
        <taxon>eudicotyledons</taxon>
        <taxon>Gunneridae</taxon>
        <taxon>Pentapetalae</taxon>
        <taxon>rosids</taxon>
        <taxon>fabids</taxon>
        <taxon>Fagales</taxon>
        <taxon>Fagaceae</taxon>
        <taxon>Fagus</taxon>
    </lineage>
</organism>
<dbReference type="EMBL" id="OIVN01002112">
    <property type="protein sequence ID" value="SPD00644.1"/>
    <property type="molecule type" value="Genomic_DNA"/>
</dbReference>
<sequence length="770" mass="86237">MESDDDFELLSPAEESSPSVRERKLKRLKKAIKVSSEPSSPLVEFSKSESLDSEGSNGRDSEVLDESLQSRAGLGSEEGFDGGNELDFGFDDGLGGEEEDDSGVKTKRVLEFDSVAEEFDENREDRSEEMGDEVGDLRMQEPEKKRRSSDEFDEDKDKKKKKKKKRVDESAVDHDGKPQENPIATTKRMTQKERRDNLKQLRAESQRLLRETRDASFKPVPLVQKSISSVLEKIRQRKLEISKKSLAINSMSFIDDDEDDDGFVREVVVDCNSGGPVDEERGNDGVAKVASEETIELPANMKSNLDEPCMDEPSDIKDHSSRESIPSQMDVDEESKQAFRAPIDDTQELFSDSQTSDDKDDLPSETPNSPLEEVMAPSILAMNLKLDSAPPEDASSDEEDNDKENILPHPHGLFDLSSSPNGDPVKAFVDDEAEEEDDSDNDMLRFQENEEDEDNEDLEELTEMIATGYEEKSVDNEKRNQLHQKWLEQQDAAGTEDVLQKLKYGSNLKETTLLEEEEDEEGDEDREDFGDEAAEDFNPTNIVRMNLRKAKQMIPQMFTDKDDVYLSSDDEETEKRLAKQCLAEKSEQAMFLSPAEDESSREVFGLIKKLNVVPDTKKKAKIPSYFNMPLVGGKRNISSKSSFLGRGSNHSLPSSKKHASSKVRSFIFGRDDSNSRSAVSMSEDSSDTIQIENQPTKPASAKFSNSQTKASTQNTKSVAEMKSGTSLLEILRRSSLQSEQCTQDNIVVQTESVFAAFKLSKKPIKADGKA</sequence>
<feature type="compositionally biased region" description="Acidic residues" evidence="1">
    <location>
        <begin position="88"/>
        <end position="101"/>
    </location>
</feature>
<evidence type="ECO:0000313" key="2">
    <source>
        <dbReference type="EMBL" id="SPD00644.1"/>
    </source>
</evidence>
<accession>A0A2N9GN27</accession>
<feature type="compositionally biased region" description="Polar residues" evidence="1">
    <location>
        <begin position="637"/>
        <end position="654"/>
    </location>
</feature>
<protein>
    <recommendedName>
        <fullName evidence="3">DNA replication checkpoint mediator MRC1 domain-containing protein</fullName>
    </recommendedName>
</protein>
<feature type="compositionally biased region" description="Acidic residues" evidence="1">
    <location>
        <begin position="449"/>
        <end position="458"/>
    </location>
</feature>
<name>A0A2N9GN27_FAGSY</name>
<reference evidence="2" key="1">
    <citation type="submission" date="2018-02" db="EMBL/GenBank/DDBJ databases">
        <authorList>
            <person name="Cohen D.B."/>
            <person name="Kent A.D."/>
        </authorList>
    </citation>
    <scope>NUCLEOTIDE SEQUENCE</scope>
</reference>
<feature type="region of interest" description="Disordered" evidence="1">
    <location>
        <begin position="292"/>
        <end position="458"/>
    </location>
</feature>
<feature type="compositionally biased region" description="Acidic residues" evidence="1">
    <location>
        <begin position="513"/>
        <end position="535"/>
    </location>
</feature>
<dbReference type="PANTHER" id="PTHR36005:SF1">
    <property type="entry name" value="DNA LIGASE-LIKE PROTEIN"/>
    <property type="match status" value="1"/>
</dbReference>